<feature type="compositionally biased region" description="Low complexity" evidence="11">
    <location>
        <begin position="301"/>
        <end position="318"/>
    </location>
</feature>
<protein>
    <submittedName>
        <fullName evidence="13">Uncharacterized protein</fullName>
    </submittedName>
</protein>
<evidence type="ECO:0000256" key="12">
    <source>
        <dbReference type="SAM" id="Phobius"/>
    </source>
</evidence>
<dbReference type="InterPro" id="IPR001675">
    <property type="entry name" value="Glyco_trans_29"/>
</dbReference>
<keyword evidence="9 12" id="KW-0472">Membrane</keyword>
<dbReference type="CDD" id="cd19952">
    <property type="entry name" value="GT29"/>
    <property type="match status" value="1"/>
</dbReference>
<keyword evidence="8" id="KW-0333">Golgi apparatus</keyword>
<reference evidence="13" key="1">
    <citation type="submission" date="2024-02" db="EMBL/GenBank/DDBJ databases">
        <authorList>
            <consortium name="ELIXIR-Norway"/>
            <consortium name="Elixir Norway"/>
        </authorList>
    </citation>
    <scope>NUCLEOTIDE SEQUENCE</scope>
</reference>
<organism evidence="13 14">
    <name type="scientific">Sphagnum jensenii</name>
    <dbReference type="NCBI Taxonomy" id="128206"/>
    <lineage>
        <taxon>Eukaryota</taxon>
        <taxon>Viridiplantae</taxon>
        <taxon>Streptophyta</taxon>
        <taxon>Embryophyta</taxon>
        <taxon>Bryophyta</taxon>
        <taxon>Sphagnophytina</taxon>
        <taxon>Sphagnopsida</taxon>
        <taxon>Sphagnales</taxon>
        <taxon>Sphagnaceae</taxon>
        <taxon>Sphagnum</taxon>
    </lineage>
</organism>
<keyword evidence="5 12" id="KW-0812">Transmembrane</keyword>
<feature type="transmembrane region" description="Helical" evidence="12">
    <location>
        <begin position="40"/>
        <end position="68"/>
    </location>
</feature>
<dbReference type="PANTHER" id="PTHR46779:SF1">
    <property type="entry name" value="BETA-1,6-GALACTOSYLTRANSFERASE GALT29A"/>
    <property type="match status" value="1"/>
</dbReference>
<evidence type="ECO:0000256" key="6">
    <source>
        <dbReference type="ARBA" id="ARBA00022968"/>
    </source>
</evidence>
<comment type="subcellular location">
    <subcellularLocation>
        <location evidence="1">Golgi apparatus membrane</location>
        <topology evidence="1">Single-pass type II membrane protein</topology>
    </subcellularLocation>
</comment>
<keyword evidence="7 12" id="KW-1133">Transmembrane helix</keyword>
<dbReference type="PANTHER" id="PTHR46779">
    <property type="entry name" value="BETA-1,6-GALACTOSYLTRANSFERASE GALT29A"/>
    <property type="match status" value="1"/>
</dbReference>
<evidence type="ECO:0000313" key="13">
    <source>
        <dbReference type="EMBL" id="CAK9261398.1"/>
    </source>
</evidence>
<feature type="region of interest" description="Disordered" evidence="11">
    <location>
        <begin position="93"/>
        <end position="120"/>
    </location>
</feature>
<evidence type="ECO:0000256" key="1">
    <source>
        <dbReference type="ARBA" id="ARBA00004323"/>
    </source>
</evidence>
<evidence type="ECO:0000256" key="5">
    <source>
        <dbReference type="ARBA" id="ARBA00022692"/>
    </source>
</evidence>
<feature type="compositionally biased region" description="Acidic residues" evidence="11">
    <location>
        <begin position="109"/>
        <end position="120"/>
    </location>
</feature>
<keyword evidence="3" id="KW-0328">Glycosyltransferase</keyword>
<gene>
    <name evidence="13" type="ORF">CSSPJE1EN1_LOCUS6876</name>
</gene>
<keyword evidence="10" id="KW-0325">Glycoprotein</keyword>
<evidence type="ECO:0000256" key="3">
    <source>
        <dbReference type="ARBA" id="ARBA00022676"/>
    </source>
</evidence>
<sequence>MPQRSAAAAERQKKKKKKQKLIAVTITNSCSRDHRMLYRLFLFFMLCSSSMILTVFTTTLVTSAAALINCTNTSFFAFNRLLLWNRTQEMMTTTTTTTTTTKKRKSSGNDDDAQEQEAFEDSYHLNESSLEYSDVDRMPPAQEDQIEQLLDGSDDDDAAAIQRQEQEPYPGRAEQQASTAAATFLLRHHQQHDAEFYRTRFFRSRVSANGPRQSNVFMRRRIDPWKLELYYNFKYAPFWLQMRSLLRNWVDNRGFQPQIMQRLIDDVKVPIDSFNNNNNRKQAVEDNVENEITENDVENFSSSSSSSTTRTMQKQQQQRRSYNSCAVVGNSGILLNSTYGAFIDSHEMVMRINNAKIKGFKRFVGAKTSIAFMNSHILRVCAHFAQCRCHPYGVEVPIVMYLCEPWHFMPVAFCSKAHSAPLLVTDPRFDNLCNRIAKWYSVQLFMKKKRPSPKASSQWSNIRNAKHSFHYSSGMQAVVMALGMCKSVNIFGFGKPAGAKHHYHSLQKQELVEIHDYEAEYHFYRDLERNCTQVIPFFTAAGISTLPAFKIFL</sequence>
<dbReference type="EMBL" id="OZ020109">
    <property type="protein sequence ID" value="CAK9261398.1"/>
    <property type="molecule type" value="Genomic_DNA"/>
</dbReference>
<evidence type="ECO:0000256" key="4">
    <source>
        <dbReference type="ARBA" id="ARBA00022679"/>
    </source>
</evidence>
<dbReference type="InterPro" id="IPR038578">
    <property type="entry name" value="GT29-like_sf"/>
</dbReference>
<name>A0ABP0W3P4_9BRYO</name>
<evidence type="ECO:0000313" key="14">
    <source>
        <dbReference type="Proteomes" id="UP001497444"/>
    </source>
</evidence>
<evidence type="ECO:0000256" key="11">
    <source>
        <dbReference type="SAM" id="MobiDB-lite"/>
    </source>
</evidence>
<evidence type="ECO:0000256" key="7">
    <source>
        <dbReference type="ARBA" id="ARBA00022989"/>
    </source>
</evidence>
<dbReference type="Gene3D" id="3.90.1480.20">
    <property type="entry name" value="Glycosyl transferase family 29"/>
    <property type="match status" value="1"/>
</dbReference>
<evidence type="ECO:0000256" key="8">
    <source>
        <dbReference type="ARBA" id="ARBA00023034"/>
    </source>
</evidence>
<accession>A0ABP0W3P4</accession>
<keyword evidence="4" id="KW-0808">Transferase</keyword>
<evidence type="ECO:0000256" key="9">
    <source>
        <dbReference type="ARBA" id="ARBA00023136"/>
    </source>
</evidence>
<keyword evidence="14" id="KW-1185">Reference proteome</keyword>
<dbReference type="Pfam" id="PF00777">
    <property type="entry name" value="Glyco_transf_29"/>
    <property type="match status" value="1"/>
</dbReference>
<dbReference type="Proteomes" id="UP001497444">
    <property type="component" value="Chromosome 14"/>
</dbReference>
<evidence type="ECO:0000256" key="2">
    <source>
        <dbReference type="ARBA" id="ARBA00006003"/>
    </source>
</evidence>
<keyword evidence="6" id="KW-0735">Signal-anchor</keyword>
<feature type="region of interest" description="Disordered" evidence="11">
    <location>
        <begin position="295"/>
        <end position="318"/>
    </location>
</feature>
<comment type="similarity">
    <text evidence="2">Belongs to the glycosyltransferase 29 family.</text>
</comment>
<proteinExistence type="inferred from homology"/>
<evidence type="ECO:0000256" key="10">
    <source>
        <dbReference type="ARBA" id="ARBA00023180"/>
    </source>
</evidence>